<reference evidence="2" key="1">
    <citation type="submission" date="2016-11" db="UniProtKB">
        <authorList>
            <consortium name="WormBaseParasite"/>
        </authorList>
    </citation>
    <scope>IDENTIFICATION</scope>
    <source>
        <strain evidence="2">KR3021</strain>
    </source>
</reference>
<evidence type="ECO:0000313" key="1">
    <source>
        <dbReference type="Proteomes" id="UP000095286"/>
    </source>
</evidence>
<organism evidence="1 2">
    <name type="scientific">Rhabditophanes sp. KR3021</name>
    <dbReference type="NCBI Taxonomy" id="114890"/>
    <lineage>
        <taxon>Eukaryota</taxon>
        <taxon>Metazoa</taxon>
        <taxon>Ecdysozoa</taxon>
        <taxon>Nematoda</taxon>
        <taxon>Chromadorea</taxon>
        <taxon>Rhabditida</taxon>
        <taxon>Tylenchina</taxon>
        <taxon>Panagrolaimomorpha</taxon>
        <taxon>Strongyloidoidea</taxon>
        <taxon>Alloionematidae</taxon>
        <taxon>Rhabditophanes</taxon>
    </lineage>
</organism>
<accession>A0AC35UHY2</accession>
<dbReference type="Proteomes" id="UP000095286">
    <property type="component" value="Unplaced"/>
</dbReference>
<sequence>MEFATINVYTRENGAICYDNKPTQAHAFIENSQKMCKESHDDIIVRVGPINRRLNRFLTSSRSNYIKKLTSKLVDSQIVLDLSVCDLRDVEDVIRLLHTGDASFPVDRAANIYEILVKLECNDLQMVFKEIFQDILRAKKSEVSKTDGSKNGERKATHSISVSNDDKTDMMTIKFLHKIQLTLDTILKQMNLNESGKKANPSSSLTDVTMNKSALDSKLVIGKKVFDLNDIEEINKIPDLFRQSKQNLADVVVSNVIGKKNFTQSELDGIKRPPELTAYRGAKIIIGDKIIANLTNSRNHQPRVNCKKPNRPTQKAPFSKKHSAEQQMADFRGSRYSVRGRSQSSCNSQRSRNLMGLMKIKNCYKKPERDKAPQILYKMKPSLDEPPLPDYKRLITPPGNDNYVIFIDEPSQRQMYSLGSETAFEQQRFVDGLQNVWSHPSCNIPNYNPPTCTRQFLDPGNHHSLYAGQYSDYARETAPFAKQIPCSVNQPVPCFEPPSYFNQPYQAPLPPQCPEYQRPFHYDPSVYYQKPIGRHHGNGSQIIYNQADSTISQQPPNNQSCLNNAISVPVADYFMSLTKSKSLKKGPQKGIK</sequence>
<name>A0AC35UHY2_9BILA</name>
<proteinExistence type="predicted"/>
<protein>
    <submittedName>
        <fullName evidence="2">BTB domain-containing protein</fullName>
    </submittedName>
</protein>
<dbReference type="WBParaSite" id="RSKR_0001152700.1">
    <property type="protein sequence ID" value="RSKR_0001152700.1"/>
    <property type="gene ID" value="RSKR_0001152700"/>
</dbReference>
<evidence type="ECO:0000313" key="2">
    <source>
        <dbReference type="WBParaSite" id="RSKR_0001152700.1"/>
    </source>
</evidence>